<keyword evidence="3" id="KW-0813">Transport</keyword>
<dbReference type="PANTHER" id="PTHR30026">
    <property type="entry name" value="OUTER MEMBRANE PROTEIN TOLC"/>
    <property type="match status" value="1"/>
</dbReference>
<dbReference type="AlphaFoldDB" id="A0A098BZF8"/>
<evidence type="ECO:0000313" key="10">
    <source>
        <dbReference type="Proteomes" id="UP000032417"/>
    </source>
</evidence>
<organism evidence="9 10">
    <name type="scientific">Fermentimonas caenicola</name>
    <dbReference type="NCBI Taxonomy" id="1562970"/>
    <lineage>
        <taxon>Bacteria</taxon>
        <taxon>Pseudomonadati</taxon>
        <taxon>Bacteroidota</taxon>
        <taxon>Bacteroidia</taxon>
        <taxon>Bacteroidales</taxon>
        <taxon>Dysgonomonadaceae</taxon>
        <taxon>Fermentimonas</taxon>
    </lineage>
</organism>
<feature type="chain" id="PRO_5001932974" evidence="8">
    <location>
        <begin position="25"/>
        <end position="483"/>
    </location>
</feature>
<keyword evidence="8" id="KW-0732">Signal</keyword>
<dbReference type="STRING" id="1562970.ING2E5B_0792"/>
<dbReference type="InterPro" id="IPR051906">
    <property type="entry name" value="TolC-like"/>
</dbReference>
<proteinExistence type="inferred from homology"/>
<evidence type="ECO:0000256" key="1">
    <source>
        <dbReference type="ARBA" id="ARBA00004442"/>
    </source>
</evidence>
<dbReference type="PATRIC" id="fig|1562970.3.peg.790"/>
<dbReference type="Gene3D" id="1.20.1600.10">
    <property type="entry name" value="Outer membrane efflux proteins (OEP)"/>
    <property type="match status" value="1"/>
</dbReference>
<evidence type="ECO:0000256" key="3">
    <source>
        <dbReference type="ARBA" id="ARBA00022448"/>
    </source>
</evidence>
<dbReference type="EMBL" id="LN515532">
    <property type="protein sequence ID" value="CEA15558.1"/>
    <property type="molecule type" value="Genomic_DNA"/>
</dbReference>
<evidence type="ECO:0000313" key="9">
    <source>
        <dbReference type="EMBL" id="CEA15558.1"/>
    </source>
</evidence>
<evidence type="ECO:0000256" key="4">
    <source>
        <dbReference type="ARBA" id="ARBA00022452"/>
    </source>
</evidence>
<keyword evidence="6" id="KW-0472">Membrane</keyword>
<comment type="subcellular location">
    <subcellularLocation>
        <location evidence="1">Cell outer membrane</location>
    </subcellularLocation>
</comment>
<keyword evidence="4" id="KW-1134">Transmembrane beta strand</keyword>
<comment type="similarity">
    <text evidence="2">Belongs to the outer membrane factor (OMF) (TC 1.B.17) family.</text>
</comment>
<evidence type="ECO:0000256" key="7">
    <source>
        <dbReference type="ARBA" id="ARBA00023237"/>
    </source>
</evidence>
<dbReference type="GO" id="GO:0015562">
    <property type="term" value="F:efflux transmembrane transporter activity"/>
    <property type="evidence" value="ECO:0007669"/>
    <property type="project" value="InterPro"/>
</dbReference>
<dbReference type="InterPro" id="IPR003423">
    <property type="entry name" value="OMP_efflux"/>
</dbReference>
<evidence type="ECO:0000256" key="5">
    <source>
        <dbReference type="ARBA" id="ARBA00022692"/>
    </source>
</evidence>
<sequence length="483" mass="54576">MNPKMLMMLLVMLLSLNGLNVANAQQTDSLHIDLNSALEIALSENPTVKVADMEIKKKEYAKKSAYGALFPQMDVIGSYQRAIKRQTVYFDEGFGFGGDIDPNDYTPEELKILEVFGKMMSPDPESSGDGIQMGRFNVWTAGLNVNMPLVVPSLWKNIQMSEVDIRLAMEQARASRIDLINQVKKAYFSLLLAQDSYNVLKLTYETDSLNLVNIKNRYNQGIVAEYDVVTAEVRLKSLIPNILQAENMRKIAELQLNMLMGIDGDLPLKVTGSLDEYEATISNIIIPADTSLLQNSDIKQFDLQAQQAKNAYEIQKLQYAPSLVTSFNWTYMSQNNDFRFSDYRWDPYSTIGITLQIPLFSGGQRYHNVKQSEIQLHQLGEQRKNLERSLKLSIKNNFDLINKNIEQVIASQSSVELARRGHEITLKRYETGMGTIVDVNAAALAVLNAELQNRNAIYDYLAAKADLEKVIGYEIAPIEDINW</sequence>
<dbReference type="HOGENOM" id="CLU_012817_10_0_10"/>
<evidence type="ECO:0000256" key="2">
    <source>
        <dbReference type="ARBA" id="ARBA00007613"/>
    </source>
</evidence>
<keyword evidence="10" id="KW-1185">Reference proteome</keyword>
<feature type="signal peptide" evidence="8">
    <location>
        <begin position="1"/>
        <end position="24"/>
    </location>
</feature>
<accession>A0A098BZF8</accession>
<dbReference type="Proteomes" id="UP000032417">
    <property type="component" value="Chromosome 1"/>
</dbReference>
<evidence type="ECO:0000256" key="8">
    <source>
        <dbReference type="SAM" id="SignalP"/>
    </source>
</evidence>
<dbReference type="GO" id="GO:0009279">
    <property type="term" value="C:cell outer membrane"/>
    <property type="evidence" value="ECO:0007669"/>
    <property type="project" value="UniProtKB-SubCell"/>
</dbReference>
<dbReference type="GO" id="GO:0015288">
    <property type="term" value="F:porin activity"/>
    <property type="evidence" value="ECO:0007669"/>
    <property type="project" value="TreeGrafter"/>
</dbReference>
<keyword evidence="7" id="KW-0998">Cell outer membrane</keyword>
<reference evidence="9 10" key="1">
    <citation type="submission" date="2014-08" db="EMBL/GenBank/DDBJ databases">
        <authorList>
            <person name="Wibberg D."/>
        </authorList>
    </citation>
    <scope>NUCLEOTIDE SEQUENCE [LARGE SCALE GENOMIC DNA]</scope>
    <source>
        <strain evidence="10">ING2-E5B</strain>
    </source>
</reference>
<dbReference type="SUPFAM" id="SSF56954">
    <property type="entry name" value="Outer membrane efflux proteins (OEP)"/>
    <property type="match status" value="1"/>
</dbReference>
<keyword evidence="5" id="KW-0812">Transmembrane</keyword>
<gene>
    <name evidence="9" type="ORF">ING2E5B_0792</name>
</gene>
<dbReference type="Pfam" id="PF02321">
    <property type="entry name" value="OEP"/>
    <property type="match status" value="2"/>
</dbReference>
<protein>
    <submittedName>
        <fullName evidence="9">Outer membrane efflux protein</fullName>
    </submittedName>
</protein>
<dbReference type="PANTHER" id="PTHR30026:SF20">
    <property type="entry name" value="OUTER MEMBRANE PROTEIN TOLC"/>
    <property type="match status" value="1"/>
</dbReference>
<evidence type="ECO:0000256" key="6">
    <source>
        <dbReference type="ARBA" id="ARBA00023136"/>
    </source>
</evidence>
<dbReference type="GO" id="GO:1990281">
    <property type="term" value="C:efflux pump complex"/>
    <property type="evidence" value="ECO:0007669"/>
    <property type="project" value="TreeGrafter"/>
</dbReference>
<name>A0A098BZF8_9BACT</name>
<dbReference type="KEGG" id="pbt:ING2E5B_0792"/>